<dbReference type="NCBIfam" id="NF041770">
    <property type="entry name" value="CFI_box_CTERM"/>
    <property type="match status" value="1"/>
</dbReference>
<evidence type="ECO:0000313" key="12">
    <source>
        <dbReference type="EMBL" id="SFL70069.1"/>
    </source>
</evidence>
<comment type="cofactor">
    <cofactor evidence="2">
        <name>Mn(2+)</name>
        <dbReference type="ChEBI" id="CHEBI:29035"/>
    </cofactor>
</comment>
<dbReference type="InterPro" id="IPR033315">
    <property type="entry name" value="Fan1-like"/>
</dbReference>
<comment type="catalytic activity">
    <reaction evidence="1">
        <text>Hydrolytically removes 5'-nucleotides successively from the 3'-hydroxy termini of 3'-hydroxy-terminated oligonucleotides.</text>
        <dbReference type="EC" id="3.1.4.1"/>
    </reaction>
</comment>
<dbReference type="RefSeq" id="WP_090935736.1">
    <property type="nucleotide sequence ID" value="NZ_FOTS01000014.1"/>
</dbReference>
<dbReference type="GO" id="GO:0036297">
    <property type="term" value="P:interstrand cross-link repair"/>
    <property type="evidence" value="ECO:0007669"/>
    <property type="project" value="InterPro"/>
</dbReference>
<sequence length="597" mass="70086">MEIINLNFEKIPSNEKGKIRYKLGNDELFPEETVIKHLVNNGYKAIWSENDYWWYLLALLFWDVIFARIQGAVTVIQHGLEIDLVPGSDDFNKYYDPTVSINGMPSDLFKTEFYPRRKALITNKIQELSHKNIEEILRKSYHLHFNTNCRLIENWSKYSVDQLAIATQLVDRDKLLCILERILNNINENRAGLPDLIIYDDKDFFFGEVKSENDKLSDKQKDWISFLESLNLTSNLYVINHSNKQIENIKNRSTAKKIFIKVSFGNSTSKKREEAIQFVKQQPTYFTSGEGKEQIYGAIFDASDIENLYQILDLTSGWKTQRIETNGEILKSTELRGVLWCFREKNRLKASSDYCKQHQYNDEKNPFNCRQISFDPKRWTQYGYIDTENGDWVFNKEELQNFINDIIARQSLCPLFDSKKIAQFLKDLPNTINPIRDKSWAYLSIDRRRWFCHNGQWIDSWGSSDGYPGARTMIGIEEISNKEIKESLQHLKLMKEFRSEITVNIESQKTRQVAKKSGCFIATTIYGDYDAPQVLTLRRFRDKILGQSVLGRIFINTYYTLSPILIKIIKTHKPVSNITRIFLERLILWLEQKHPNI</sequence>
<evidence type="ECO:0000256" key="4">
    <source>
        <dbReference type="ARBA" id="ARBA00005533"/>
    </source>
</evidence>
<comment type="cofactor">
    <cofactor evidence="3">
        <name>Mg(2+)</name>
        <dbReference type="ChEBI" id="CHEBI:18420"/>
    </cofactor>
</comment>
<dbReference type="EC" id="3.1.4.1" evidence="5"/>
<evidence type="ECO:0000256" key="3">
    <source>
        <dbReference type="ARBA" id="ARBA00001946"/>
    </source>
</evidence>
<keyword evidence="6" id="KW-0540">Nuclease</keyword>
<dbReference type="SMART" id="SM00990">
    <property type="entry name" value="VRR_NUC"/>
    <property type="match status" value="1"/>
</dbReference>
<gene>
    <name evidence="12" type="ORF">SAMN04490355_101423</name>
</gene>
<proteinExistence type="inferred from homology"/>
<dbReference type="GO" id="GO:0008409">
    <property type="term" value="F:5'-3' exonuclease activity"/>
    <property type="evidence" value="ECO:0007669"/>
    <property type="project" value="TreeGrafter"/>
</dbReference>
<comment type="similarity">
    <text evidence="4">Belongs to the FAN1 family.</text>
</comment>
<dbReference type="InterPro" id="IPR049886">
    <property type="entry name" value="CFI_box_CTERM_dom"/>
</dbReference>
<dbReference type="PANTHER" id="PTHR15749:SF4">
    <property type="entry name" value="FANCONI-ASSOCIATED NUCLEASE 1"/>
    <property type="match status" value="1"/>
</dbReference>
<evidence type="ECO:0000256" key="9">
    <source>
        <dbReference type="ARBA" id="ARBA00022842"/>
    </source>
</evidence>
<accession>A0A1I4JU39</accession>
<evidence type="ECO:0000256" key="2">
    <source>
        <dbReference type="ARBA" id="ARBA00001936"/>
    </source>
</evidence>
<evidence type="ECO:0000259" key="11">
    <source>
        <dbReference type="SMART" id="SM00990"/>
    </source>
</evidence>
<dbReference type="GO" id="GO:0017108">
    <property type="term" value="F:5'-flap endonuclease activity"/>
    <property type="evidence" value="ECO:0007669"/>
    <property type="project" value="TreeGrafter"/>
</dbReference>
<dbReference type="Gene3D" id="3.40.1350.10">
    <property type="match status" value="1"/>
</dbReference>
<dbReference type="InterPro" id="IPR011856">
    <property type="entry name" value="tRNA_endonuc-like_dom_sf"/>
</dbReference>
<dbReference type="STRING" id="1123291.SAMN04490355_101423"/>
<keyword evidence="7" id="KW-0479">Metal-binding</keyword>
<evidence type="ECO:0000256" key="7">
    <source>
        <dbReference type="ARBA" id="ARBA00022723"/>
    </source>
</evidence>
<evidence type="ECO:0000256" key="5">
    <source>
        <dbReference type="ARBA" id="ARBA00012029"/>
    </source>
</evidence>
<dbReference type="Proteomes" id="UP000199520">
    <property type="component" value="Unassembled WGS sequence"/>
</dbReference>
<feature type="domain" description="VRR-NUC" evidence="11">
    <location>
        <begin position="128"/>
        <end position="244"/>
    </location>
</feature>
<dbReference type="InterPro" id="IPR014883">
    <property type="entry name" value="VRR_NUC"/>
</dbReference>
<dbReference type="GO" id="GO:0004528">
    <property type="term" value="F:phosphodiesterase I activity"/>
    <property type="evidence" value="ECO:0007669"/>
    <property type="project" value="UniProtKB-EC"/>
</dbReference>
<name>A0A1I4JU39_9FIRM</name>
<dbReference type="Pfam" id="PF08774">
    <property type="entry name" value="VRR_NUC"/>
    <property type="match status" value="1"/>
</dbReference>
<dbReference type="GO" id="GO:0070336">
    <property type="term" value="F:flap-structured DNA binding"/>
    <property type="evidence" value="ECO:0007669"/>
    <property type="project" value="TreeGrafter"/>
</dbReference>
<reference evidence="13" key="1">
    <citation type="submission" date="2016-10" db="EMBL/GenBank/DDBJ databases">
        <authorList>
            <person name="Varghese N."/>
            <person name="Submissions S."/>
        </authorList>
    </citation>
    <scope>NUCLEOTIDE SEQUENCE [LARGE SCALE GENOMIC DNA]</scope>
    <source>
        <strain evidence="13">DSM 13327</strain>
    </source>
</reference>
<keyword evidence="8" id="KW-0378">Hydrolase</keyword>
<dbReference type="EMBL" id="FOTS01000014">
    <property type="protein sequence ID" value="SFL70069.1"/>
    <property type="molecule type" value="Genomic_DNA"/>
</dbReference>
<evidence type="ECO:0000256" key="8">
    <source>
        <dbReference type="ARBA" id="ARBA00022801"/>
    </source>
</evidence>
<evidence type="ECO:0000256" key="6">
    <source>
        <dbReference type="ARBA" id="ARBA00022722"/>
    </source>
</evidence>
<dbReference type="AlphaFoldDB" id="A0A1I4JU39"/>
<keyword evidence="10" id="KW-0464">Manganese</keyword>
<evidence type="ECO:0000256" key="10">
    <source>
        <dbReference type="ARBA" id="ARBA00023211"/>
    </source>
</evidence>
<dbReference type="OrthoDB" id="7056196at2"/>
<keyword evidence="9" id="KW-0460">Magnesium</keyword>
<protein>
    <recommendedName>
        <fullName evidence="5">phosphodiesterase I</fullName>
        <ecNumber evidence="5">3.1.4.1</ecNumber>
    </recommendedName>
</protein>
<evidence type="ECO:0000256" key="1">
    <source>
        <dbReference type="ARBA" id="ARBA00000983"/>
    </source>
</evidence>
<keyword evidence="13" id="KW-1185">Reference proteome</keyword>
<dbReference type="PANTHER" id="PTHR15749">
    <property type="entry name" value="FANCONI-ASSOCIATED NUCLEASE 1"/>
    <property type="match status" value="1"/>
</dbReference>
<organism evidence="12 13">
    <name type="scientific">Pelosinus propionicus DSM 13327</name>
    <dbReference type="NCBI Taxonomy" id="1123291"/>
    <lineage>
        <taxon>Bacteria</taxon>
        <taxon>Bacillati</taxon>
        <taxon>Bacillota</taxon>
        <taxon>Negativicutes</taxon>
        <taxon>Selenomonadales</taxon>
        <taxon>Sporomusaceae</taxon>
        <taxon>Pelosinus</taxon>
    </lineage>
</organism>
<evidence type="ECO:0000313" key="13">
    <source>
        <dbReference type="Proteomes" id="UP000199520"/>
    </source>
</evidence>